<organism evidence="1 2">
    <name type="scientific">Streptomyces millisiae</name>
    <dbReference type="NCBI Taxonomy" id="3075542"/>
    <lineage>
        <taxon>Bacteria</taxon>
        <taxon>Bacillati</taxon>
        <taxon>Actinomycetota</taxon>
        <taxon>Actinomycetes</taxon>
        <taxon>Kitasatosporales</taxon>
        <taxon>Streptomycetaceae</taxon>
        <taxon>Streptomyces</taxon>
    </lineage>
</organism>
<protein>
    <submittedName>
        <fullName evidence="1">Extracellular solute-binding protein</fullName>
    </submittedName>
</protein>
<reference evidence="2" key="1">
    <citation type="submission" date="2023-07" db="EMBL/GenBank/DDBJ databases">
        <title>30 novel species of actinomycetes from the DSMZ collection.</title>
        <authorList>
            <person name="Nouioui I."/>
        </authorList>
    </citation>
    <scope>NUCLEOTIDE SEQUENCE [LARGE SCALE GENOMIC DNA]</scope>
    <source>
        <strain evidence="2">DSM 44918</strain>
    </source>
</reference>
<evidence type="ECO:0000313" key="2">
    <source>
        <dbReference type="Proteomes" id="UP001183420"/>
    </source>
</evidence>
<name>A0ABU2LLZ4_9ACTN</name>
<accession>A0ABU2LLZ4</accession>
<keyword evidence="2" id="KW-1185">Reference proteome</keyword>
<dbReference type="Gene3D" id="3.40.190.10">
    <property type="entry name" value="Periplasmic binding protein-like II"/>
    <property type="match status" value="2"/>
</dbReference>
<dbReference type="PROSITE" id="PS51257">
    <property type="entry name" value="PROKAR_LIPOPROTEIN"/>
    <property type="match status" value="1"/>
</dbReference>
<dbReference type="PANTHER" id="PTHR43649:SF30">
    <property type="entry name" value="ABC TRANSPORTER SUBSTRATE-BINDING PROTEIN"/>
    <property type="match status" value="1"/>
</dbReference>
<dbReference type="PANTHER" id="PTHR43649">
    <property type="entry name" value="ARABINOSE-BINDING PROTEIN-RELATED"/>
    <property type="match status" value="1"/>
</dbReference>
<dbReference type="Proteomes" id="UP001183420">
    <property type="component" value="Unassembled WGS sequence"/>
</dbReference>
<gene>
    <name evidence="1" type="ORF">RNC47_09670</name>
</gene>
<sequence>MRASIPSIPFDRRRFLRLAGGAAAVTALPAALTGCGGGSSGGSGSLRLVGVSDQQAPLDLLTAEYGAAEFETSYSPTDQVQTSLRTQLGAGNAPDVHVVYPGNGSAMSMAQIAEAGLLADLSEQAWTRNIPDNFKPAFQLDGRTYLYSAGASVIGAIYNRSVFQEAGVEPPTTWGEFIQVCEAVKATGRVPIALGAQTQWVTQLISYALVPSTVYAGNPDFDSQLRDGSASFADSGWADAFEMYLELRDRGFFNDNPNGTTFEQQTAMVATGDAAMAVQVSAVLPDFRAAAANPDDLSMFPVPGADAADDVWIPAGVVVGLGVSAGSRNQAAALEFVEFLGEQRNINAWAEAIACVPLVRDAESRVDPVLEPFLPFLDGDRAVPFMDQAWPNAEVQPAHFAVVQELLGDRITVAEALNRLDETYRQE</sequence>
<evidence type="ECO:0000313" key="1">
    <source>
        <dbReference type="EMBL" id="MDT0318602.1"/>
    </source>
</evidence>
<dbReference type="SUPFAM" id="SSF53850">
    <property type="entry name" value="Periplasmic binding protein-like II"/>
    <property type="match status" value="1"/>
</dbReference>
<dbReference type="InterPro" id="IPR006311">
    <property type="entry name" value="TAT_signal"/>
</dbReference>
<dbReference type="InterPro" id="IPR050490">
    <property type="entry name" value="Bact_solute-bd_prot1"/>
</dbReference>
<comment type="caution">
    <text evidence="1">The sequence shown here is derived from an EMBL/GenBank/DDBJ whole genome shotgun (WGS) entry which is preliminary data.</text>
</comment>
<dbReference type="EMBL" id="JAVREM010000007">
    <property type="protein sequence ID" value="MDT0318602.1"/>
    <property type="molecule type" value="Genomic_DNA"/>
</dbReference>
<dbReference type="PROSITE" id="PS51318">
    <property type="entry name" value="TAT"/>
    <property type="match status" value="1"/>
</dbReference>
<dbReference type="InterPro" id="IPR006059">
    <property type="entry name" value="SBP"/>
</dbReference>
<proteinExistence type="predicted"/>
<dbReference type="Pfam" id="PF01547">
    <property type="entry name" value="SBP_bac_1"/>
    <property type="match status" value="1"/>
</dbReference>
<dbReference type="RefSeq" id="WP_311597370.1">
    <property type="nucleotide sequence ID" value="NZ_JAVREM010000007.1"/>
</dbReference>